<feature type="region of interest" description="Disordered" evidence="1">
    <location>
        <begin position="18"/>
        <end position="37"/>
    </location>
</feature>
<dbReference type="EMBL" id="CP031043">
    <property type="protein sequence ID" value="QDZ23429.1"/>
    <property type="molecule type" value="Genomic_DNA"/>
</dbReference>
<dbReference type="Pfam" id="PF00169">
    <property type="entry name" value="PH"/>
    <property type="match status" value="1"/>
</dbReference>
<evidence type="ECO:0000256" key="1">
    <source>
        <dbReference type="SAM" id="MobiDB-lite"/>
    </source>
</evidence>
<dbReference type="SUPFAM" id="SSF50729">
    <property type="entry name" value="PH domain-like"/>
    <property type="match status" value="1"/>
</dbReference>
<dbReference type="InterPro" id="IPR001849">
    <property type="entry name" value="PH_domain"/>
</dbReference>
<evidence type="ECO:0000313" key="4">
    <source>
        <dbReference type="Proteomes" id="UP000316726"/>
    </source>
</evidence>
<feature type="domain" description="PH" evidence="2">
    <location>
        <begin position="36"/>
        <end position="134"/>
    </location>
</feature>
<dbReference type="PROSITE" id="PS50003">
    <property type="entry name" value="PH_DOMAIN"/>
    <property type="match status" value="1"/>
</dbReference>
<dbReference type="OrthoDB" id="1854502at2759"/>
<evidence type="ECO:0000259" key="2">
    <source>
        <dbReference type="PROSITE" id="PS50003"/>
    </source>
</evidence>
<feature type="region of interest" description="Disordered" evidence="1">
    <location>
        <begin position="267"/>
        <end position="330"/>
    </location>
</feature>
<dbReference type="CDD" id="cd00821">
    <property type="entry name" value="PH"/>
    <property type="match status" value="1"/>
</dbReference>
<organism evidence="3 4">
    <name type="scientific">Chloropicon primus</name>
    <dbReference type="NCBI Taxonomy" id="1764295"/>
    <lineage>
        <taxon>Eukaryota</taxon>
        <taxon>Viridiplantae</taxon>
        <taxon>Chlorophyta</taxon>
        <taxon>Chloropicophyceae</taxon>
        <taxon>Chloropicales</taxon>
        <taxon>Chloropicaceae</taxon>
        <taxon>Chloropicon</taxon>
    </lineage>
</organism>
<evidence type="ECO:0000313" key="3">
    <source>
        <dbReference type="EMBL" id="QDZ23429.1"/>
    </source>
</evidence>
<feature type="region of interest" description="Disordered" evidence="1">
    <location>
        <begin position="350"/>
        <end position="369"/>
    </location>
</feature>
<feature type="compositionally biased region" description="Acidic residues" evidence="1">
    <location>
        <begin position="278"/>
        <end position="295"/>
    </location>
</feature>
<proteinExistence type="predicted"/>
<name>A0A5B8MS56_9CHLO</name>
<protein>
    <recommendedName>
        <fullName evidence="2">PH domain-containing protein</fullName>
    </recommendedName>
</protein>
<dbReference type="STRING" id="1764295.A0A5B8MS56"/>
<feature type="region of interest" description="Disordered" evidence="1">
    <location>
        <begin position="160"/>
        <end position="188"/>
    </location>
</feature>
<dbReference type="Gene3D" id="2.30.29.30">
    <property type="entry name" value="Pleckstrin-homology domain (PH domain)/Phosphotyrosine-binding domain (PTB)"/>
    <property type="match status" value="1"/>
</dbReference>
<gene>
    <name evidence="3" type="ORF">A3770_10p59470</name>
</gene>
<dbReference type="InterPro" id="IPR011993">
    <property type="entry name" value="PH-like_dom_sf"/>
</dbReference>
<dbReference type="SMART" id="SM00233">
    <property type="entry name" value="PH"/>
    <property type="match status" value="1"/>
</dbReference>
<sequence>MRSRGFIQEEYEALAKDMAAKQAKSAPGGESTPLSQGKVEGCMKKKNRKHGILGSKWNKRWFVLENGILTYAKNRQEIVKGEIQVFSMHELEYVNQRKERLEFELKFPERVLHLQTLCKDDLKKWLAAFESAKRVGPIRANQHSPTSPLDVDCADLPGYRSHSQKSSLRDCKSAGGTSSAKKDVSPRSLLANPANGRRCFGNYFDDFETDMQSSGYVTNLEAQRLGRNQDTKIEEFSLGGCESPVPMLAGVETPAQQQQQRDLNFDFAKPFGGLSMDENSDEGWLEEDWDDEDNDKDEKSRQGGEKSTTPVVFLSSPKVGSASKSGTISSKDGLLECDMKAVKYDSQITLPDIEPASPGDSHHPMDFCGGKEVNVLDDINPDEDWLNDEWDSE</sequence>
<reference evidence="3 4" key="1">
    <citation type="submission" date="2018-07" db="EMBL/GenBank/DDBJ databases">
        <title>The complete nuclear genome of the prasinophyte Chloropicon primus (CCMP1205).</title>
        <authorList>
            <person name="Pombert J.-F."/>
            <person name="Otis C."/>
            <person name="Turmel M."/>
            <person name="Lemieux C."/>
        </authorList>
    </citation>
    <scope>NUCLEOTIDE SEQUENCE [LARGE SCALE GENOMIC DNA]</scope>
    <source>
        <strain evidence="3 4">CCMP1205</strain>
    </source>
</reference>
<accession>A0A5B8MS56</accession>
<dbReference type="AlphaFoldDB" id="A0A5B8MS56"/>
<keyword evidence="4" id="KW-1185">Reference proteome</keyword>
<dbReference type="Proteomes" id="UP000316726">
    <property type="component" value="Chromosome 10"/>
</dbReference>